<dbReference type="CDD" id="cd02440">
    <property type="entry name" value="AdoMet_MTases"/>
    <property type="match status" value="1"/>
</dbReference>
<evidence type="ECO:0000313" key="3">
    <source>
        <dbReference type="EMBL" id="SIQ18657.1"/>
    </source>
</evidence>
<dbReference type="OrthoDB" id="9803017at2"/>
<dbReference type="Gene3D" id="3.40.50.150">
    <property type="entry name" value="Vaccinia Virus protein VP39"/>
    <property type="match status" value="1"/>
</dbReference>
<gene>
    <name evidence="3" type="ORF">SAMN05421641_104186</name>
</gene>
<accession>A0A1N6QPY1</accession>
<proteinExistence type="predicted"/>
<dbReference type="InterPro" id="IPR004398">
    <property type="entry name" value="RNA_MeTrfase_RsmD"/>
</dbReference>
<keyword evidence="2 3" id="KW-0808">Transferase</keyword>
<dbReference type="GO" id="GO:0003676">
    <property type="term" value="F:nucleic acid binding"/>
    <property type="evidence" value="ECO:0007669"/>
    <property type="project" value="InterPro"/>
</dbReference>
<protein>
    <submittedName>
        <fullName evidence="3">16S rRNA (Guanine966-N2)-methyltransferase</fullName>
    </submittedName>
</protein>
<name>A0A1N6QPY1_9RHOB</name>
<dbReference type="Proteomes" id="UP000323956">
    <property type="component" value="Unassembled WGS sequence"/>
</dbReference>
<dbReference type="PIRSF" id="PIRSF004553">
    <property type="entry name" value="CHP00095"/>
    <property type="match status" value="1"/>
</dbReference>
<dbReference type="RefSeq" id="WP_149764882.1">
    <property type="nucleotide sequence ID" value="NZ_FTMK01000004.1"/>
</dbReference>
<dbReference type="InterPro" id="IPR029063">
    <property type="entry name" value="SAM-dependent_MTases_sf"/>
</dbReference>
<dbReference type="NCBIfam" id="TIGR00095">
    <property type="entry name" value="16S rRNA (guanine(966)-N(2))-methyltransferase RsmD"/>
    <property type="match status" value="1"/>
</dbReference>
<keyword evidence="1 3" id="KW-0489">Methyltransferase</keyword>
<organism evidence="3 4">
    <name type="scientific">Paracoccus thiocyanatus</name>
    <dbReference type="NCBI Taxonomy" id="34006"/>
    <lineage>
        <taxon>Bacteria</taxon>
        <taxon>Pseudomonadati</taxon>
        <taxon>Pseudomonadota</taxon>
        <taxon>Alphaproteobacteria</taxon>
        <taxon>Rhodobacterales</taxon>
        <taxon>Paracoccaceae</taxon>
        <taxon>Paracoccus</taxon>
    </lineage>
</organism>
<dbReference type="InterPro" id="IPR002052">
    <property type="entry name" value="DNA_methylase_N6_adenine_CS"/>
</dbReference>
<dbReference type="PROSITE" id="PS00092">
    <property type="entry name" value="N6_MTASE"/>
    <property type="match status" value="1"/>
</dbReference>
<dbReference type="GO" id="GO:0031167">
    <property type="term" value="P:rRNA methylation"/>
    <property type="evidence" value="ECO:0007669"/>
    <property type="project" value="InterPro"/>
</dbReference>
<dbReference type="GO" id="GO:0008168">
    <property type="term" value="F:methyltransferase activity"/>
    <property type="evidence" value="ECO:0007669"/>
    <property type="project" value="UniProtKB-KW"/>
</dbReference>
<dbReference type="PANTHER" id="PTHR43542:SF1">
    <property type="entry name" value="METHYLTRANSFERASE"/>
    <property type="match status" value="1"/>
</dbReference>
<dbReference type="SUPFAM" id="SSF53335">
    <property type="entry name" value="S-adenosyl-L-methionine-dependent methyltransferases"/>
    <property type="match status" value="1"/>
</dbReference>
<dbReference type="PANTHER" id="PTHR43542">
    <property type="entry name" value="METHYLTRANSFERASE"/>
    <property type="match status" value="1"/>
</dbReference>
<dbReference type="Pfam" id="PF03602">
    <property type="entry name" value="Cons_hypoth95"/>
    <property type="match status" value="1"/>
</dbReference>
<dbReference type="AlphaFoldDB" id="A0A1N6QPY1"/>
<reference evidence="3 4" key="1">
    <citation type="submission" date="2017-01" db="EMBL/GenBank/DDBJ databases">
        <authorList>
            <person name="Varghese N."/>
            <person name="Submissions S."/>
        </authorList>
    </citation>
    <scope>NUCLEOTIDE SEQUENCE [LARGE SCALE GENOMIC DNA]</scope>
    <source>
        <strain evidence="3 4">ATCC 700171</strain>
    </source>
</reference>
<sequence>MRIVGGTLRGLKLAEVGSGDPAAHLRPTTDRVREAIFNLIVNGTHGNPIPGARVLDLFAGTGALGLEALSRGAARVAFVDEGVAARALLRANIDKARAMGTTDVWRRDATRMGQNRGAAYDLVFLDPPYGQRLGERALESALAGGWIAPAGLVVWEESAPPGPVAGLEQIDQRKYGDTTVTLLRAGHDQLARSSLVDR</sequence>
<evidence type="ECO:0000256" key="1">
    <source>
        <dbReference type="ARBA" id="ARBA00022603"/>
    </source>
</evidence>
<evidence type="ECO:0000256" key="2">
    <source>
        <dbReference type="ARBA" id="ARBA00022679"/>
    </source>
</evidence>
<dbReference type="EMBL" id="FTMK01000004">
    <property type="protein sequence ID" value="SIQ18657.1"/>
    <property type="molecule type" value="Genomic_DNA"/>
</dbReference>
<evidence type="ECO:0000313" key="4">
    <source>
        <dbReference type="Proteomes" id="UP000323956"/>
    </source>
</evidence>